<dbReference type="SMART" id="SM00028">
    <property type="entry name" value="TPR"/>
    <property type="match status" value="11"/>
</dbReference>
<dbReference type="Proteomes" id="UP000692954">
    <property type="component" value="Unassembled WGS sequence"/>
</dbReference>
<evidence type="ECO:0000256" key="1">
    <source>
        <dbReference type="ARBA" id="ARBA00022737"/>
    </source>
</evidence>
<keyword evidence="2 3" id="KW-0802">TPR repeat</keyword>
<accession>A0A8S1ND42</accession>
<dbReference type="InterPro" id="IPR050498">
    <property type="entry name" value="Ycf3"/>
</dbReference>
<name>A0A8S1ND42_9CILI</name>
<protein>
    <recommendedName>
        <fullName evidence="6">Tetratricopeptide repeat protein</fullName>
    </recommendedName>
</protein>
<dbReference type="PROSITE" id="PS50005">
    <property type="entry name" value="TPR"/>
    <property type="match status" value="5"/>
</dbReference>
<feature type="repeat" description="TPR" evidence="3">
    <location>
        <begin position="94"/>
        <end position="127"/>
    </location>
</feature>
<organism evidence="4 5">
    <name type="scientific">Paramecium sonneborni</name>
    <dbReference type="NCBI Taxonomy" id="65129"/>
    <lineage>
        <taxon>Eukaryota</taxon>
        <taxon>Sar</taxon>
        <taxon>Alveolata</taxon>
        <taxon>Ciliophora</taxon>
        <taxon>Intramacronucleata</taxon>
        <taxon>Oligohymenophorea</taxon>
        <taxon>Peniculida</taxon>
        <taxon>Parameciidae</taxon>
        <taxon>Paramecium</taxon>
    </lineage>
</organism>
<reference evidence="4" key="1">
    <citation type="submission" date="2021-01" db="EMBL/GenBank/DDBJ databases">
        <authorList>
            <consortium name="Genoscope - CEA"/>
            <person name="William W."/>
        </authorList>
    </citation>
    <scope>NUCLEOTIDE SEQUENCE</scope>
</reference>
<dbReference type="InterPro" id="IPR019734">
    <property type="entry name" value="TPR_rpt"/>
</dbReference>
<evidence type="ECO:0008006" key="6">
    <source>
        <dbReference type="Google" id="ProtNLM"/>
    </source>
</evidence>
<feature type="repeat" description="TPR" evidence="3">
    <location>
        <begin position="372"/>
        <end position="405"/>
    </location>
</feature>
<evidence type="ECO:0000256" key="2">
    <source>
        <dbReference type="ARBA" id="ARBA00022803"/>
    </source>
</evidence>
<evidence type="ECO:0000313" key="5">
    <source>
        <dbReference type="Proteomes" id="UP000692954"/>
    </source>
</evidence>
<dbReference type="OrthoDB" id="5829758at2759"/>
<evidence type="ECO:0000256" key="3">
    <source>
        <dbReference type="PROSITE-ProRule" id="PRU00339"/>
    </source>
</evidence>
<dbReference type="AlphaFoldDB" id="A0A8S1ND42"/>
<feature type="repeat" description="TPR" evidence="3">
    <location>
        <begin position="338"/>
        <end position="371"/>
    </location>
</feature>
<feature type="repeat" description="TPR" evidence="3">
    <location>
        <begin position="60"/>
        <end position="93"/>
    </location>
</feature>
<dbReference type="PANTHER" id="PTHR44858">
    <property type="entry name" value="TETRATRICOPEPTIDE REPEAT PROTEIN 6"/>
    <property type="match status" value="1"/>
</dbReference>
<gene>
    <name evidence="4" type="ORF">PSON_ATCC_30995.1.T0520251</name>
</gene>
<dbReference type="EMBL" id="CAJJDN010000052">
    <property type="protein sequence ID" value="CAD8088236.1"/>
    <property type="molecule type" value="Genomic_DNA"/>
</dbReference>
<sequence length="653" mass="76617">MLFKQRNYDMALKFYTKALTIDKEYLSAFQAIANLYQKQQKYNELLQFCDQNDNNQSWKINILSLKGSAYFGLMQYDQAQQTFETILNEDQNNIEALYDISKCLKAQGKHSQALQYLEKILQNSPKNKKFLSLKINLLISLQQYQLALQTCDELFELDANDSYSFYLRGLAYMNMKAFGNAIDDFDKALNFELHHTFIQKVYNAKIKCHLEFQQFQQVQDSYDFLLALTNSDQDKIKILLEKGYYYLLSNSIENAEINFNKALKYQVFQLETQLKIANNYRDTKYFKQALTQYDKIIQTNSKFANAYVEKAILMDLQQNNSQTIHLCNRAIELQKDQAKPFFIRGKTKMQTQQYDEALKDFEQVVRLEPNNHQALYESGQAQYMMSNFDKACEMFEKALIIAPDIEQYHIKRALALSLQDFDSEAIQYLKEAILQCPQFEDCQNLIESLEAKPKHVREYTNVFVYLIIMFFEIAEQLSKQESLISSIEITSIIQLLNQKMKENFPKISNLFEIVRYFILNKFECEIKISNEQIIRIILSIYQEKYYPDNGSKLVMIMDMIDLGKKIARLKDRQIKSGLKIENFKIQQEFLKFISKPHQSIFITTAAGFAIKDSIQIIIFLILNQKSINDESANLKNLIYSNVKNGVLDHIKPK</sequence>
<dbReference type="Pfam" id="PF13432">
    <property type="entry name" value="TPR_16"/>
    <property type="match status" value="1"/>
</dbReference>
<proteinExistence type="predicted"/>
<comment type="caution">
    <text evidence="4">The sequence shown here is derived from an EMBL/GenBank/DDBJ whole genome shotgun (WGS) entry which is preliminary data.</text>
</comment>
<feature type="repeat" description="TPR" evidence="3">
    <location>
        <begin position="162"/>
        <end position="195"/>
    </location>
</feature>
<keyword evidence="1" id="KW-0677">Repeat</keyword>
<keyword evidence="5" id="KW-1185">Reference proteome</keyword>
<evidence type="ECO:0000313" key="4">
    <source>
        <dbReference type="EMBL" id="CAD8088236.1"/>
    </source>
</evidence>
<dbReference type="PANTHER" id="PTHR44858:SF1">
    <property type="entry name" value="UDP-N-ACETYLGLUCOSAMINE--PEPTIDE N-ACETYLGLUCOSAMINYLTRANSFERASE SPINDLY-RELATED"/>
    <property type="match status" value="1"/>
</dbReference>
<dbReference type="Pfam" id="PF13181">
    <property type="entry name" value="TPR_8"/>
    <property type="match status" value="1"/>
</dbReference>
<dbReference type="Pfam" id="PF14559">
    <property type="entry name" value="TPR_19"/>
    <property type="match status" value="1"/>
</dbReference>